<dbReference type="Proteomes" id="UP000182945">
    <property type="component" value="Chromosome"/>
</dbReference>
<name>A0AAC9NLT8_VIRHA</name>
<sequence>MKVEDLIAQGAKVEVSFYCENLKEAEEKLKQYKNFGRIEMESYGITQWLKISYGNIEFIAYYEVGESND</sequence>
<evidence type="ECO:0000256" key="1">
    <source>
        <dbReference type="SAM" id="Coils"/>
    </source>
</evidence>
<proteinExistence type="predicted"/>
<gene>
    <name evidence="2" type="ORF">BME96_12635</name>
</gene>
<keyword evidence="1" id="KW-0175">Coiled coil</keyword>
<dbReference type="EMBL" id="CP017962">
    <property type="protein sequence ID" value="APC48986.1"/>
    <property type="molecule type" value="Genomic_DNA"/>
</dbReference>
<feature type="coiled-coil region" evidence="1">
    <location>
        <begin position="8"/>
        <end position="35"/>
    </location>
</feature>
<evidence type="ECO:0000313" key="3">
    <source>
        <dbReference type="Proteomes" id="UP000182945"/>
    </source>
</evidence>
<dbReference type="AlphaFoldDB" id="A0AAC9NLT8"/>
<dbReference type="RefSeq" id="WP_071649247.1">
    <property type="nucleotide sequence ID" value="NZ_CP017962.1"/>
</dbReference>
<reference evidence="2 3" key="1">
    <citation type="submission" date="2016-11" db="EMBL/GenBank/DDBJ databases">
        <title>Complete genome sequencing of Virgibacillus halodenitrificans PDB-F2.</title>
        <authorList>
            <person name="Sun Z."/>
            <person name="Zhou Y."/>
            <person name="Li H."/>
        </authorList>
    </citation>
    <scope>NUCLEOTIDE SEQUENCE [LARGE SCALE GENOMIC DNA]</scope>
    <source>
        <strain evidence="2 3">PDB-F2</strain>
    </source>
</reference>
<dbReference type="GeneID" id="71515250"/>
<accession>A0AAC9NLT8</accession>
<evidence type="ECO:0000313" key="2">
    <source>
        <dbReference type="EMBL" id="APC48986.1"/>
    </source>
</evidence>
<organism evidence="2 3">
    <name type="scientific">Virgibacillus halodenitrificans</name>
    <name type="common">Bacillus halodenitrificans</name>
    <dbReference type="NCBI Taxonomy" id="1482"/>
    <lineage>
        <taxon>Bacteria</taxon>
        <taxon>Bacillati</taxon>
        <taxon>Bacillota</taxon>
        <taxon>Bacilli</taxon>
        <taxon>Bacillales</taxon>
        <taxon>Bacillaceae</taxon>
        <taxon>Virgibacillus</taxon>
    </lineage>
</organism>
<dbReference type="KEGG" id="vhl:BME96_12635"/>
<protein>
    <submittedName>
        <fullName evidence="2">Uncharacterized protein</fullName>
    </submittedName>
</protein>